<dbReference type="PATRIC" id="fig|361183.4.peg.58"/>
<dbReference type="Pfam" id="PF09217">
    <property type="entry name" value="EcoRII-N"/>
    <property type="match status" value="1"/>
</dbReference>
<evidence type="ECO:0000259" key="2">
    <source>
        <dbReference type="Pfam" id="PF09217"/>
    </source>
</evidence>
<evidence type="ECO:0000256" key="1">
    <source>
        <dbReference type="SAM" id="MobiDB-lite"/>
    </source>
</evidence>
<gene>
    <name evidence="3" type="ORF">AMC99_00057</name>
</gene>
<reference evidence="3 4" key="1">
    <citation type="submission" date="2015-09" db="EMBL/GenBank/DDBJ databases">
        <title>Complete genome sequence of a benzo[a]pyrene-degrading bacterium Altererythrobacter epoxidivorans CGMCC 1.7731T.</title>
        <authorList>
            <person name="Li Z."/>
            <person name="Cheng H."/>
            <person name="Huo Y."/>
            <person name="Xu X."/>
        </authorList>
    </citation>
    <scope>NUCLEOTIDE SEQUENCE [LARGE SCALE GENOMIC DNA]</scope>
    <source>
        <strain evidence="3 4">CGMCC 1.7731</strain>
    </source>
</reference>
<dbReference type="STRING" id="361183.AMC99_00057"/>
<feature type="region of interest" description="Disordered" evidence="1">
    <location>
        <begin position="1"/>
        <end position="25"/>
    </location>
</feature>
<organism evidence="3 4">
    <name type="scientific">Altererythrobacter epoxidivorans</name>
    <dbReference type="NCBI Taxonomy" id="361183"/>
    <lineage>
        <taxon>Bacteria</taxon>
        <taxon>Pseudomonadati</taxon>
        <taxon>Pseudomonadota</taxon>
        <taxon>Alphaproteobacteria</taxon>
        <taxon>Sphingomonadales</taxon>
        <taxon>Erythrobacteraceae</taxon>
        <taxon>Altererythrobacter</taxon>
    </lineage>
</organism>
<feature type="compositionally biased region" description="Polar residues" evidence="1">
    <location>
        <begin position="1"/>
        <end position="16"/>
    </location>
</feature>
<dbReference type="RefSeq" id="WP_061921282.1">
    <property type="nucleotide sequence ID" value="NZ_CP012669.1"/>
</dbReference>
<dbReference type="KEGG" id="aep:AMC99_00057"/>
<dbReference type="InterPro" id="IPR015300">
    <property type="entry name" value="DNA-bd_pseudobarrel_sf"/>
</dbReference>
<name>A0A0M4M5M9_9SPHN</name>
<dbReference type="SUPFAM" id="SSF101936">
    <property type="entry name" value="DNA-binding pseudobarrel domain"/>
    <property type="match status" value="1"/>
</dbReference>
<keyword evidence="4" id="KW-1185">Reference proteome</keyword>
<sequence>MSSQTYEKPLTANDTGETGGHQAGIHIPKSQTDLIALLPFLDPAQKNPDAWLEMTDDTGVTWRFRYIYYNNRLHDDGGTRDEYRITHMTKFFRAVGATEGDVVVLTGSPGSLTYSVSVRKDESPQGEEAGAPVRVRLKGWRRVH</sequence>
<dbReference type="InterPro" id="IPR023372">
    <property type="entry name" value="Rest_endonuc_II_EcoRII_N"/>
</dbReference>
<protein>
    <recommendedName>
        <fullName evidence="2">Restriction endonuclease type II EcoRII N-terminal domain-containing protein</fullName>
    </recommendedName>
</protein>
<feature type="domain" description="Restriction endonuclease type II EcoRII N-terminal" evidence="2">
    <location>
        <begin position="4"/>
        <end position="95"/>
    </location>
</feature>
<dbReference type="AlphaFoldDB" id="A0A0M4M5M9"/>
<evidence type="ECO:0000313" key="3">
    <source>
        <dbReference type="EMBL" id="ALE15373.1"/>
    </source>
</evidence>
<dbReference type="OrthoDB" id="9797574at2"/>
<proteinExistence type="predicted"/>
<evidence type="ECO:0000313" key="4">
    <source>
        <dbReference type="Proteomes" id="UP000057938"/>
    </source>
</evidence>
<dbReference type="Gene3D" id="2.40.330.10">
    <property type="entry name" value="DNA-binding pseudobarrel domain"/>
    <property type="match status" value="1"/>
</dbReference>
<dbReference type="Proteomes" id="UP000057938">
    <property type="component" value="Chromosome"/>
</dbReference>
<dbReference type="EMBL" id="CP012669">
    <property type="protein sequence ID" value="ALE15373.1"/>
    <property type="molecule type" value="Genomic_DNA"/>
</dbReference>
<accession>A0A0M4M5M9</accession>